<dbReference type="CDD" id="cd00761">
    <property type="entry name" value="Glyco_tranf_GTA_type"/>
    <property type="match status" value="1"/>
</dbReference>
<dbReference type="Proteomes" id="UP000624701">
    <property type="component" value="Unassembled WGS sequence"/>
</dbReference>
<accession>A0ABQ2BYN4</accession>
<sequence>MLSILIPTYNYKISKLVEEIYKQLHETDITFEILCKDDASTIYASENEVFTNKLSYTKYFNAEQNLGRTATRQFLCDKAKHDWLLFLDADVMPKSKAFIKNYISQIDSGYDAIFGGFAYDASMKIDTGILRWKYGKTYEELDAKKRNLKPYELIISANFLIKKSIFSKINSRLDRNGYGLDNYFSALLRAEKVKVLHINNEVYHYGLENNTKYIEKAEEAISTLFWMRDEKKITTHNNKLLKTYSLLKKLRLNYVCSILYNVLSKSIRKNLLSNNPNVRLLQIYKLLYISHKDLSK</sequence>
<dbReference type="Pfam" id="PF00535">
    <property type="entry name" value="Glycos_transf_2"/>
    <property type="match status" value="1"/>
</dbReference>
<protein>
    <submittedName>
        <fullName evidence="2">Glycosyl transferase</fullName>
    </submittedName>
</protein>
<organism evidence="2 3">
    <name type="scientific">Winogradskyella haliclonae</name>
    <dbReference type="NCBI Taxonomy" id="2048558"/>
    <lineage>
        <taxon>Bacteria</taxon>
        <taxon>Pseudomonadati</taxon>
        <taxon>Bacteroidota</taxon>
        <taxon>Flavobacteriia</taxon>
        <taxon>Flavobacteriales</taxon>
        <taxon>Flavobacteriaceae</taxon>
        <taxon>Winogradskyella</taxon>
    </lineage>
</organism>
<reference evidence="3" key="1">
    <citation type="journal article" date="2019" name="Int. J. Syst. Evol. Microbiol.">
        <title>The Global Catalogue of Microorganisms (GCM) 10K type strain sequencing project: providing services to taxonomists for standard genome sequencing and annotation.</title>
        <authorList>
            <consortium name="The Broad Institute Genomics Platform"/>
            <consortium name="The Broad Institute Genome Sequencing Center for Infectious Disease"/>
            <person name="Wu L."/>
            <person name="Ma J."/>
        </authorList>
    </citation>
    <scope>NUCLEOTIDE SEQUENCE [LARGE SCALE GENOMIC DNA]</scope>
    <source>
        <strain evidence="3">CCM 8681</strain>
    </source>
</reference>
<dbReference type="InterPro" id="IPR029044">
    <property type="entry name" value="Nucleotide-diphossugar_trans"/>
</dbReference>
<evidence type="ECO:0000313" key="2">
    <source>
        <dbReference type="EMBL" id="GGI57031.1"/>
    </source>
</evidence>
<dbReference type="Gene3D" id="3.90.550.10">
    <property type="entry name" value="Spore Coat Polysaccharide Biosynthesis Protein SpsA, Chain A"/>
    <property type="match status" value="1"/>
</dbReference>
<comment type="caution">
    <text evidence="2">The sequence shown here is derived from an EMBL/GenBank/DDBJ whole genome shotgun (WGS) entry which is preliminary data.</text>
</comment>
<gene>
    <name evidence="2" type="ORF">GCM10011444_13400</name>
</gene>
<dbReference type="SUPFAM" id="SSF53448">
    <property type="entry name" value="Nucleotide-diphospho-sugar transferases"/>
    <property type="match status" value="1"/>
</dbReference>
<dbReference type="InterPro" id="IPR001173">
    <property type="entry name" value="Glyco_trans_2-like"/>
</dbReference>
<keyword evidence="3" id="KW-1185">Reference proteome</keyword>
<name>A0ABQ2BYN4_9FLAO</name>
<dbReference type="RefSeq" id="WP_188373915.1">
    <property type="nucleotide sequence ID" value="NZ_BMDQ01000001.1"/>
</dbReference>
<keyword evidence="2" id="KW-0808">Transferase</keyword>
<dbReference type="GO" id="GO:0016740">
    <property type="term" value="F:transferase activity"/>
    <property type="evidence" value="ECO:0007669"/>
    <property type="project" value="UniProtKB-KW"/>
</dbReference>
<feature type="domain" description="Glycosyltransferase 2-like" evidence="1">
    <location>
        <begin position="3"/>
        <end position="167"/>
    </location>
</feature>
<proteinExistence type="predicted"/>
<dbReference type="EMBL" id="BMDQ01000001">
    <property type="protein sequence ID" value="GGI57031.1"/>
    <property type="molecule type" value="Genomic_DNA"/>
</dbReference>
<evidence type="ECO:0000313" key="3">
    <source>
        <dbReference type="Proteomes" id="UP000624701"/>
    </source>
</evidence>
<evidence type="ECO:0000259" key="1">
    <source>
        <dbReference type="Pfam" id="PF00535"/>
    </source>
</evidence>